<dbReference type="PhylomeDB" id="A0A0G4G7V8"/>
<evidence type="ECO:0000313" key="3">
    <source>
        <dbReference type="Proteomes" id="UP000041254"/>
    </source>
</evidence>
<sequence length="169" mass="19255">MRPWLRIVFDILKAWPEVVVMTRECMPKRERIAGGPQNPQADLLLPHLAPSVTIDSSYPPGSTAHQIMCLIQSARLVLVKSEDKKMLREEMGEEPSLKLLEYSLPDDAQRCLRVAAGVRQLNDTHAYSLVEEFAPELLQESGKRQKKRKQKTDDTQEAKEASRSKAQKY</sequence>
<name>A0A0G4G7V8_VITBC</name>
<dbReference type="InParanoid" id="A0A0G4G7V8"/>
<evidence type="ECO:0000256" key="1">
    <source>
        <dbReference type="SAM" id="MobiDB-lite"/>
    </source>
</evidence>
<proteinExistence type="predicted"/>
<accession>A0A0G4G7V8</accession>
<dbReference type="AlphaFoldDB" id="A0A0G4G7V8"/>
<keyword evidence="3" id="KW-1185">Reference proteome</keyword>
<gene>
    <name evidence="2" type="ORF">Vbra_17185</name>
</gene>
<reference evidence="2 3" key="1">
    <citation type="submission" date="2014-11" db="EMBL/GenBank/DDBJ databases">
        <authorList>
            <person name="Zhu J."/>
            <person name="Qi W."/>
            <person name="Song R."/>
        </authorList>
    </citation>
    <scope>NUCLEOTIDE SEQUENCE [LARGE SCALE GENOMIC DNA]</scope>
</reference>
<dbReference type="VEuPathDB" id="CryptoDB:Vbra_17185"/>
<organism evidence="2 3">
    <name type="scientific">Vitrella brassicaformis (strain CCMP3155)</name>
    <dbReference type="NCBI Taxonomy" id="1169540"/>
    <lineage>
        <taxon>Eukaryota</taxon>
        <taxon>Sar</taxon>
        <taxon>Alveolata</taxon>
        <taxon>Colpodellida</taxon>
        <taxon>Vitrellaceae</taxon>
        <taxon>Vitrella</taxon>
    </lineage>
</organism>
<evidence type="ECO:0000313" key="2">
    <source>
        <dbReference type="EMBL" id="CEM24583.1"/>
    </source>
</evidence>
<feature type="region of interest" description="Disordered" evidence="1">
    <location>
        <begin position="138"/>
        <end position="169"/>
    </location>
</feature>
<protein>
    <submittedName>
        <fullName evidence="2">Uncharacterized protein</fullName>
    </submittedName>
</protein>
<feature type="compositionally biased region" description="Basic and acidic residues" evidence="1">
    <location>
        <begin position="151"/>
        <end position="163"/>
    </location>
</feature>
<dbReference type="EMBL" id="CDMY01000584">
    <property type="protein sequence ID" value="CEM24583.1"/>
    <property type="molecule type" value="Genomic_DNA"/>
</dbReference>
<dbReference type="Proteomes" id="UP000041254">
    <property type="component" value="Unassembled WGS sequence"/>
</dbReference>